<gene>
    <name evidence="1" type="ORF">HD596_007105</name>
</gene>
<keyword evidence="2" id="KW-1185">Reference proteome</keyword>
<evidence type="ECO:0000313" key="2">
    <source>
        <dbReference type="Proteomes" id="UP000579153"/>
    </source>
</evidence>
<reference evidence="1 2" key="1">
    <citation type="submission" date="2020-08" db="EMBL/GenBank/DDBJ databases">
        <title>Sequencing the genomes of 1000 actinobacteria strains.</title>
        <authorList>
            <person name="Klenk H.-P."/>
        </authorList>
    </citation>
    <scope>NUCLEOTIDE SEQUENCE [LARGE SCALE GENOMIC DNA]</scope>
    <source>
        <strain evidence="1 2">DSM 45507</strain>
    </source>
</reference>
<name>A0A7W9GAS5_9ACTN</name>
<sequence length="299" mass="33513">MWIALGVIVVLVAGVALWWRFRDPLRGEDFYKFHVERKWAWELILDEEQERAFMAGLEAYDEESTVFPHREAGALRVYDPSMMISLFLLAEQFAALGPQALADPAGAVRHLIDQAAQSETGGVLHLDDDWMAEPVDGMDKYDFTSAMMDAVHAQGVDGGVGGYGDEDGGYGMLTVLVEMPQHVARMYVDAHSHAAPGEIRNRLDVYKAVIEEPEPEFVAGLESADAERSRFTNTLMYDYGRVLAGYRSMRPQMPHAQPSDVMSMVMARMLSDSRPGMTWTRQPSTEQYQRALELISTRG</sequence>
<organism evidence="1 2">
    <name type="scientific">Nonomuraea jabiensis</name>
    <dbReference type="NCBI Taxonomy" id="882448"/>
    <lineage>
        <taxon>Bacteria</taxon>
        <taxon>Bacillati</taxon>
        <taxon>Actinomycetota</taxon>
        <taxon>Actinomycetes</taxon>
        <taxon>Streptosporangiales</taxon>
        <taxon>Streptosporangiaceae</taxon>
        <taxon>Nonomuraea</taxon>
    </lineage>
</organism>
<evidence type="ECO:0000313" key="1">
    <source>
        <dbReference type="EMBL" id="MBB5780349.1"/>
    </source>
</evidence>
<accession>A0A7W9GAS5</accession>
<dbReference type="Proteomes" id="UP000579153">
    <property type="component" value="Unassembled WGS sequence"/>
</dbReference>
<proteinExistence type="predicted"/>
<dbReference type="AlphaFoldDB" id="A0A7W9GAS5"/>
<protein>
    <submittedName>
        <fullName evidence="1">Uncharacterized protein</fullName>
    </submittedName>
</protein>
<dbReference type="RefSeq" id="WP_185073735.1">
    <property type="nucleotide sequence ID" value="NZ_JACHMB010000001.1"/>
</dbReference>
<dbReference type="EMBL" id="JACHMB010000001">
    <property type="protein sequence ID" value="MBB5780349.1"/>
    <property type="molecule type" value="Genomic_DNA"/>
</dbReference>
<comment type="caution">
    <text evidence="1">The sequence shown here is derived from an EMBL/GenBank/DDBJ whole genome shotgun (WGS) entry which is preliminary data.</text>
</comment>